<dbReference type="PRINTS" id="PR00081">
    <property type="entry name" value="GDHRDH"/>
</dbReference>
<dbReference type="PANTHER" id="PTHR43544">
    <property type="entry name" value="SHORT-CHAIN DEHYDROGENASE/REDUCTASE"/>
    <property type="match status" value="1"/>
</dbReference>
<gene>
    <name evidence="1" type="ORF">ACFFF7_06620</name>
</gene>
<dbReference type="SUPFAM" id="SSF51735">
    <property type="entry name" value="NAD(P)-binding Rossmann-fold domains"/>
    <property type="match status" value="1"/>
</dbReference>
<dbReference type="EMBL" id="JBHLTL010000004">
    <property type="protein sequence ID" value="MFC0589082.1"/>
    <property type="molecule type" value="Genomic_DNA"/>
</dbReference>
<evidence type="ECO:0000313" key="2">
    <source>
        <dbReference type="Proteomes" id="UP001589943"/>
    </source>
</evidence>
<evidence type="ECO:0000313" key="1">
    <source>
        <dbReference type="EMBL" id="MFC0589082.1"/>
    </source>
</evidence>
<proteinExistence type="predicted"/>
<accession>A0ABV6PGX0</accession>
<keyword evidence="2" id="KW-1185">Reference proteome</keyword>
<reference evidence="1 2" key="1">
    <citation type="submission" date="2024-09" db="EMBL/GenBank/DDBJ databases">
        <authorList>
            <person name="Sun Q."/>
            <person name="Mori K."/>
        </authorList>
    </citation>
    <scope>NUCLEOTIDE SEQUENCE [LARGE SCALE GENOMIC DNA]</scope>
    <source>
        <strain evidence="1 2">NCAIM B.02537</strain>
    </source>
</reference>
<sequence>MTGTGAAIVFGATGAIGRAVTARLLEERTFARVFAASRSGTTDLAGAVPLWFDLADEASIAAALRKIELPLHHVFVATGMLHNDACGVAPEKSWRGIDAQAMADVFVVNAIGPALLAKHCLPLFPRDRRAVFAALSARVGSIGDNRLGGWHSYRASKAALNMLMRNFAIELARSHPLALAVALHPGTVDSGLSAPFQRGVAPDKLFSPDQSAGYLLDVLGRLSPGDSGGLFAWDGTRLTF</sequence>
<dbReference type="Proteomes" id="UP001589943">
    <property type="component" value="Unassembled WGS sequence"/>
</dbReference>
<protein>
    <submittedName>
        <fullName evidence="1">SDR family NAD(P)-dependent oxidoreductase</fullName>
    </submittedName>
</protein>
<name>A0ABV6PGX0_9SPHN</name>
<dbReference type="RefSeq" id="WP_379480588.1">
    <property type="nucleotide sequence ID" value="NZ_JBHLTL010000004.1"/>
</dbReference>
<dbReference type="Pfam" id="PF00106">
    <property type="entry name" value="adh_short"/>
    <property type="match status" value="1"/>
</dbReference>
<organism evidence="1 2">
    <name type="scientific">Novosphingobium aquiterrae</name>
    <dbReference type="NCBI Taxonomy" id="624388"/>
    <lineage>
        <taxon>Bacteria</taxon>
        <taxon>Pseudomonadati</taxon>
        <taxon>Pseudomonadota</taxon>
        <taxon>Alphaproteobacteria</taxon>
        <taxon>Sphingomonadales</taxon>
        <taxon>Sphingomonadaceae</taxon>
        <taxon>Novosphingobium</taxon>
    </lineage>
</organism>
<comment type="caution">
    <text evidence="1">The sequence shown here is derived from an EMBL/GenBank/DDBJ whole genome shotgun (WGS) entry which is preliminary data.</text>
</comment>
<dbReference type="InterPro" id="IPR051468">
    <property type="entry name" value="Fungal_SecMetab_SDRs"/>
</dbReference>
<dbReference type="Gene3D" id="3.40.50.720">
    <property type="entry name" value="NAD(P)-binding Rossmann-like Domain"/>
    <property type="match status" value="1"/>
</dbReference>
<dbReference type="InterPro" id="IPR002347">
    <property type="entry name" value="SDR_fam"/>
</dbReference>
<dbReference type="PANTHER" id="PTHR43544:SF12">
    <property type="entry name" value="NAD(P)-BINDING ROSSMANN-FOLD SUPERFAMILY PROTEIN"/>
    <property type="match status" value="1"/>
</dbReference>
<dbReference type="InterPro" id="IPR036291">
    <property type="entry name" value="NAD(P)-bd_dom_sf"/>
</dbReference>